<evidence type="ECO:0000259" key="1">
    <source>
        <dbReference type="Pfam" id="PF00561"/>
    </source>
</evidence>
<gene>
    <name evidence="3" type="ORF">FHE65_03820</name>
    <name evidence="2" type="ORF">FHE65_12340</name>
</gene>
<dbReference type="RefSeq" id="WP_139086349.1">
    <property type="nucleotide sequence ID" value="NZ_VDFR01000017.1"/>
</dbReference>
<dbReference type="OrthoDB" id="5422338at2"/>
<organism evidence="2 4">
    <name type="scientific">Mumia zhuanghuii</name>
    <dbReference type="NCBI Taxonomy" id="2585211"/>
    <lineage>
        <taxon>Bacteria</taxon>
        <taxon>Bacillati</taxon>
        <taxon>Actinomycetota</taxon>
        <taxon>Actinomycetes</taxon>
        <taxon>Propionibacteriales</taxon>
        <taxon>Nocardioidaceae</taxon>
        <taxon>Mumia</taxon>
    </lineage>
</organism>
<evidence type="ECO:0000313" key="2">
    <source>
        <dbReference type="EMBL" id="TNC46516.1"/>
    </source>
</evidence>
<dbReference type="InterPro" id="IPR050228">
    <property type="entry name" value="Carboxylesterase_BioH"/>
</dbReference>
<dbReference type="EMBL" id="VDFR01000055">
    <property type="protein sequence ID" value="TNC46516.1"/>
    <property type="molecule type" value="Genomic_DNA"/>
</dbReference>
<feature type="domain" description="AB hydrolase-1" evidence="1">
    <location>
        <begin position="85"/>
        <end position="321"/>
    </location>
</feature>
<dbReference type="Pfam" id="PF00561">
    <property type="entry name" value="Abhydrolase_1"/>
    <property type="match status" value="1"/>
</dbReference>
<dbReference type="PANTHER" id="PTHR43194:SF2">
    <property type="entry name" value="PEROXISOMAL MEMBRANE PROTEIN LPX1"/>
    <property type="match status" value="1"/>
</dbReference>
<proteinExistence type="predicted"/>
<sequence>MDWRRLGTYAAVTAGTLAAAGATAAAARGATDRRRSRRRAKRGDAMEFGTLHVPPVVVEATDGVPLHVEVEEPDDPESYARAGAPTIVFAHGWVLDLDCWHYQRAALRGRARMVFYDQREHGSSGDATPETCTLDQLGDDLKSVVDAVAPTGPLILVGHSMGAMTVMSFAAQYGDVVRDRVAGVVLMGTSAGDLLRPTDPLARLQPWLPRFGPLLAQARRLDSYPVTRAFAVGPDSPAKYADMTDEMIARSRSKALWDFASNFVDLDLYDALPVLLGTPTVVIGGTKDKLTPMRHSRRLAELIDGSELLVLEGAGHMMMLERHDDVTAAVEKLWETAPRVTAAGQAGASGGGAA</sequence>
<dbReference type="GO" id="GO:0016787">
    <property type="term" value="F:hydrolase activity"/>
    <property type="evidence" value="ECO:0007669"/>
    <property type="project" value="UniProtKB-KW"/>
</dbReference>
<protein>
    <submittedName>
        <fullName evidence="2">Alpha/beta hydrolase</fullName>
    </submittedName>
</protein>
<dbReference type="PANTHER" id="PTHR43194">
    <property type="entry name" value="HYDROLASE ALPHA/BETA FOLD FAMILY"/>
    <property type="match status" value="1"/>
</dbReference>
<name>A0A5C4MMG5_9ACTN</name>
<keyword evidence="2" id="KW-0378">Hydrolase</keyword>
<dbReference type="AlphaFoldDB" id="A0A5C4MMG5"/>
<reference evidence="2 4" key="1">
    <citation type="submission" date="2019-05" db="EMBL/GenBank/DDBJ databases">
        <title>Mumia sp. nov., isolated from the intestinal contents of plateau pika (Ochotona curzoniae) in the Qinghai-Tibet plateau of China.</title>
        <authorList>
            <person name="Tian Z."/>
        </authorList>
    </citation>
    <scope>NUCLEOTIDE SEQUENCE [LARGE SCALE GENOMIC DNA]</scope>
    <source>
        <strain evidence="4">527</strain>
        <strain evidence="2">Z527</strain>
    </source>
</reference>
<dbReference type="EMBL" id="VDFR01000017">
    <property type="protein sequence ID" value="TNC50332.1"/>
    <property type="molecule type" value="Genomic_DNA"/>
</dbReference>
<comment type="caution">
    <text evidence="2">The sequence shown here is derived from an EMBL/GenBank/DDBJ whole genome shotgun (WGS) entry which is preliminary data.</text>
</comment>
<evidence type="ECO:0000313" key="3">
    <source>
        <dbReference type="EMBL" id="TNC50332.1"/>
    </source>
</evidence>
<dbReference type="SUPFAM" id="SSF53474">
    <property type="entry name" value="alpha/beta-Hydrolases"/>
    <property type="match status" value="1"/>
</dbReference>
<dbReference type="Proteomes" id="UP000306740">
    <property type="component" value="Unassembled WGS sequence"/>
</dbReference>
<dbReference type="Gene3D" id="3.40.50.1820">
    <property type="entry name" value="alpha/beta hydrolase"/>
    <property type="match status" value="1"/>
</dbReference>
<evidence type="ECO:0000313" key="4">
    <source>
        <dbReference type="Proteomes" id="UP000306740"/>
    </source>
</evidence>
<dbReference type="InterPro" id="IPR029058">
    <property type="entry name" value="AB_hydrolase_fold"/>
</dbReference>
<accession>A0A5C4MMG5</accession>
<dbReference type="InterPro" id="IPR000073">
    <property type="entry name" value="AB_hydrolase_1"/>
</dbReference>